<dbReference type="STRING" id="1116229.S3CWS1"/>
<protein>
    <submittedName>
        <fullName evidence="12">YgbK-like protein</fullName>
    </submittedName>
</protein>
<evidence type="ECO:0000256" key="3">
    <source>
        <dbReference type="ARBA" id="ARBA00022741"/>
    </source>
</evidence>
<feature type="domain" description="Four-carbon acid sugar kinase N-terminal" evidence="9">
    <location>
        <begin position="696"/>
        <end position="932"/>
    </location>
</feature>
<dbReference type="PANTHER" id="PTHR43060:SF17">
    <property type="entry name" value="L-THREONATE DEHYDROGENASE"/>
    <property type="match status" value="1"/>
</dbReference>
<dbReference type="AlphaFoldDB" id="S3CWS1"/>
<gene>
    <name evidence="12" type="ORF">GLAREA_12828</name>
</gene>
<dbReference type="RefSeq" id="XP_008082782.1">
    <property type="nucleotide sequence ID" value="XM_008084591.1"/>
</dbReference>
<dbReference type="Gene3D" id="1.10.1040.10">
    <property type="entry name" value="N-(1-d-carboxylethyl)-l-norvaline Dehydrogenase, domain 2"/>
    <property type="match status" value="2"/>
</dbReference>
<dbReference type="Pfam" id="PF03446">
    <property type="entry name" value="NAD_binding_2"/>
    <property type="match status" value="2"/>
</dbReference>
<dbReference type="EMBL" id="KE145365">
    <property type="protein sequence ID" value="EPE30105.1"/>
    <property type="molecule type" value="Genomic_DNA"/>
</dbReference>
<dbReference type="HOGENOM" id="CLU_002829_0_0_1"/>
<evidence type="ECO:0000259" key="8">
    <source>
        <dbReference type="Pfam" id="PF03446"/>
    </source>
</evidence>
<evidence type="ECO:0000313" key="13">
    <source>
        <dbReference type="Proteomes" id="UP000016922"/>
    </source>
</evidence>
<evidence type="ECO:0000259" key="10">
    <source>
        <dbReference type="Pfam" id="PF14833"/>
    </source>
</evidence>
<dbReference type="SUPFAM" id="SSF142764">
    <property type="entry name" value="YgbK-like"/>
    <property type="match status" value="1"/>
</dbReference>
<evidence type="ECO:0000256" key="5">
    <source>
        <dbReference type="ARBA" id="ARBA00022840"/>
    </source>
</evidence>
<dbReference type="Gene3D" id="3.40.50.10840">
    <property type="entry name" value="Putative sugar-binding, N-terminal domain"/>
    <property type="match status" value="1"/>
</dbReference>
<dbReference type="PANTHER" id="PTHR43060">
    <property type="entry name" value="3-HYDROXYISOBUTYRATE DEHYDROGENASE-LIKE 1, MITOCHONDRIAL-RELATED"/>
    <property type="match status" value="1"/>
</dbReference>
<evidence type="ECO:0000256" key="2">
    <source>
        <dbReference type="ARBA" id="ARBA00022679"/>
    </source>
</evidence>
<dbReference type="InterPro" id="IPR037051">
    <property type="entry name" value="4-carb_acid_sugar_kinase_N_sf"/>
</dbReference>
<dbReference type="Pfam" id="PF07005">
    <property type="entry name" value="SBD_N"/>
    <property type="match status" value="1"/>
</dbReference>
<feature type="domain" description="3-hydroxyisobutyrate dehydrogenase-like NAD-binding" evidence="10">
    <location>
        <begin position="193"/>
        <end position="313"/>
    </location>
</feature>
<dbReference type="InterPro" id="IPR031475">
    <property type="entry name" value="NBD_C"/>
</dbReference>
<dbReference type="GeneID" id="19471868"/>
<dbReference type="SUPFAM" id="SSF48179">
    <property type="entry name" value="6-phosphogluconate dehydrogenase C-terminal domain-like"/>
    <property type="match status" value="2"/>
</dbReference>
<feature type="domain" description="Four-carbon acid sugar kinase nucleotide binding" evidence="11">
    <location>
        <begin position="959"/>
        <end position="1125"/>
    </location>
</feature>
<dbReference type="SUPFAM" id="SSF51735">
    <property type="entry name" value="NAD(P)-binding Rossmann-fold domains"/>
    <property type="match status" value="2"/>
</dbReference>
<evidence type="ECO:0000256" key="7">
    <source>
        <dbReference type="SAM" id="MobiDB-lite"/>
    </source>
</evidence>
<accession>S3CWS1</accession>
<keyword evidence="4" id="KW-0418">Kinase</keyword>
<dbReference type="InterPro" id="IPR013328">
    <property type="entry name" value="6PGD_dom2"/>
</dbReference>
<keyword evidence="2" id="KW-0808">Transferase</keyword>
<dbReference type="InterPro" id="IPR010737">
    <property type="entry name" value="4-carb_acid_sugar_kinase_N"/>
</dbReference>
<dbReference type="GO" id="GO:0051287">
    <property type="term" value="F:NAD binding"/>
    <property type="evidence" value="ECO:0007669"/>
    <property type="project" value="InterPro"/>
</dbReference>
<keyword evidence="13" id="KW-1185">Reference proteome</keyword>
<evidence type="ECO:0000259" key="9">
    <source>
        <dbReference type="Pfam" id="PF07005"/>
    </source>
</evidence>
<dbReference type="Gene3D" id="3.40.50.720">
    <property type="entry name" value="NAD(P)-binding Rossmann-like Domain"/>
    <property type="match status" value="2"/>
</dbReference>
<dbReference type="eggNOG" id="KOG0409">
    <property type="taxonomic scope" value="Eukaryota"/>
</dbReference>
<dbReference type="Pfam" id="PF14833">
    <property type="entry name" value="NAD_binding_11"/>
    <property type="match status" value="2"/>
</dbReference>
<dbReference type="OMA" id="ECRDIKL"/>
<dbReference type="InterPro" id="IPR008927">
    <property type="entry name" value="6-PGluconate_DH-like_C_sf"/>
</dbReference>
<dbReference type="GO" id="GO:0005524">
    <property type="term" value="F:ATP binding"/>
    <property type="evidence" value="ECO:0007669"/>
    <property type="project" value="UniProtKB-KW"/>
</dbReference>
<dbReference type="InterPro" id="IPR029154">
    <property type="entry name" value="HIBADH-like_NADP-bd"/>
</dbReference>
<organism evidence="12 13">
    <name type="scientific">Glarea lozoyensis (strain ATCC 20868 / MF5171)</name>
    <dbReference type="NCBI Taxonomy" id="1116229"/>
    <lineage>
        <taxon>Eukaryota</taxon>
        <taxon>Fungi</taxon>
        <taxon>Dikarya</taxon>
        <taxon>Ascomycota</taxon>
        <taxon>Pezizomycotina</taxon>
        <taxon>Leotiomycetes</taxon>
        <taxon>Helotiales</taxon>
        <taxon>Helotiaceae</taxon>
        <taxon>Glarea</taxon>
    </lineage>
</organism>
<comment type="similarity">
    <text evidence="1">Belongs to the four-carbon acid sugar kinase family.</text>
</comment>
<keyword evidence="3" id="KW-0547">Nucleotide-binding</keyword>
<dbReference type="InterPro" id="IPR006115">
    <property type="entry name" value="6PGDH_NADP-bd"/>
</dbReference>
<dbReference type="OrthoDB" id="48988at2759"/>
<evidence type="ECO:0000313" key="12">
    <source>
        <dbReference type="EMBL" id="EPE30105.1"/>
    </source>
</evidence>
<feature type="domain" description="3-hydroxyisobutyrate dehydrogenase-like NAD-binding" evidence="10">
    <location>
        <begin position="515"/>
        <end position="634"/>
    </location>
</feature>
<proteinExistence type="inferred from homology"/>
<keyword evidence="6" id="KW-0119">Carbohydrate metabolism</keyword>
<feature type="compositionally biased region" description="Polar residues" evidence="7">
    <location>
        <begin position="9"/>
        <end position="22"/>
    </location>
</feature>
<dbReference type="GO" id="GO:0050661">
    <property type="term" value="F:NADP binding"/>
    <property type="evidence" value="ECO:0007669"/>
    <property type="project" value="InterPro"/>
</dbReference>
<dbReference type="Pfam" id="PF17042">
    <property type="entry name" value="NBD_C"/>
    <property type="match status" value="1"/>
</dbReference>
<feature type="domain" description="6-phosphogluconate dehydrogenase NADP-binding" evidence="8">
    <location>
        <begin position="26"/>
        <end position="186"/>
    </location>
</feature>
<dbReference type="GO" id="GO:0016301">
    <property type="term" value="F:kinase activity"/>
    <property type="evidence" value="ECO:0007669"/>
    <property type="project" value="UniProtKB-KW"/>
</dbReference>
<reference evidence="12 13" key="1">
    <citation type="journal article" date="2013" name="BMC Genomics">
        <title>Genomics-driven discovery of the pneumocandin biosynthetic gene cluster in the fungus Glarea lozoyensis.</title>
        <authorList>
            <person name="Chen L."/>
            <person name="Yue Q."/>
            <person name="Zhang X."/>
            <person name="Xiang M."/>
            <person name="Wang C."/>
            <person name="Li S."/>
            <person name="Che Y."/>
            <person name="Ortiz-Lopez F.J."/>
            <person name="Bills G.F."/>
            <person name="Liu X."/>
            <person name="An Z."/>
        </authorList>
    </citation>
    <scope>NUCLEOTIDE SEQUENCE [LARGE SCALE GENOMIC DNA]</scope>
    <source>
        <strain evidence="13">ATCC 20868 / MF5171</strain>
    </source>
</reference>
<dbReference type="InterPro" id="IPR042213">
    <property type="entry name" value="NBD_C_sf"/>
</dbReference>
<evidence type="ECO:0000256" key="6">
    <source>
        <dbReference type="ARBA" id="ARBA00023277"/>
    </source>
</evidence>
<evidence type="ECO:0000256" key="4">
    <source>
        <dbReference type="ARBA" id="ARBA00022777"/>
    </source>
</evidence>
<dbReference type="KEGG" id="glz:GLAREA_12828"/>
<name>S3CWS1_GLAL2</name>
<dbReference type="Gene3D" id="3.40.980.20">
    <property type="entry name" value="Four-carbon acid sugar kinase, nucleotide binding domain"/>
    <property type="match status" value="1"/>
</dbReference>
<dbReference type="Proteomes" id="UP000016922">
    <property type="component" value="Unassembled WGS sequence"/>
</dbReference>
<feature type="domain" description="6-phosphogluconate dehydrogenase NADP-binding" evidence="8">
    <location>
        <begin position="345"/>
        <end position="502"/>
    </location>
</feature>
<sequence length="1136" mass="119946">MLLRKDSNGDASHSFSGPSGTTQSHNVAWIGLGTMGLGMASHLVKKGFNVTGYDIYEPSLAKFRENGGRTATSPLEAARNAEFLVCMVASSAQAQHVLFDKDTGAVQGLPINATVIMCSTVPASYLDEIQESLKSRDRNDIFLVDSPVSGGTARASEGTLTIMSSGSEAALEKGKTLQSALAERLIVVPGGIGSASKVKMVNQLLAGTHIAAAAEAMGLAATMGLNTQQVFDIITGAAGNSWMFENRVPHMLKNDWTRLSAVDIFVKDMGIVTSSARALEFPLPIASSAEQLFISASKQGYGRDDDSSVVRLYIPTSPAAVSENARPADKLSSSSKSWTANDIKKIGFVGLGAMGIGMAKTLTKAGYQVQGYDVYPPSVEKFVAASESATAATSPSEAASGAQALILMVQNAKQAHDVLFGSGKAAEALPHGSVVILNSTVPPSAAREIRERLVAVGKDLDLVDAPVSGGVARAASGQLTIMSSADELAISKANVVLSAMSGEPKNLHYIAGGAGAASSVKLINQLLAGVHIAAAAEAMAFGAKLGLDTRSLYNTIKNAAGGSWMFENRVPAMLDADWTPHSMLAIFVKDLGIVLDESKRLLYAAPLSSTAHTLYLQGASHGLSREADGGVVRVWEFLTGVSVAKSASARVEKKFVPREYQKLSVAETTNALPAPYEGNPLEMINSRISEPNTPILVVLDDDPTGTQTCHDISVLTVWSHDTLCQEFRATEKGFFILTNSRALPTSEARSLITTICQNVEKAAKETGKGFEIVLRGDSTLRGHFPDEPEVIEEVLGKTDGWILAPFFFQGGRYTIDDVHYVAEGDVLVPASQTPFAEDATFGYKSSNLRDYVFEKTGSKFKDEQILSITIEDIRLGGPEKVASKLINGPRGGVVIANAAAESDMYVFAAGVLSAAQQGRKYLYRTGAAFVSSRLGIRGISPLSAEDLKMDNSPNSAGGLIVAGSYVPKTTAQLASLRSRRGSKLHVIELDVSSMIQSKEQADAAISSATSTASSQITSGHDVLVMTSRKLITGHDANSSLSIGTLVAAALVKVVRNIEVRPRYVIAKGGITSSDAATKGLEIKRAMIVGQAAPGVPLWRCDEETSRHTGVPYVVFPGNVGGEDTLAELVERWAKPE</sequence>
<feature type="region of interest" description="Disordered" evidence="7">
    <location>
        <begin position="1"/>
        <end position="22"/>
    </location>
</feature>
<dbReference type="InterPro" id="IPR036291">
    <property type="entry name" value="NAD(P)-bd_dom_sf"/>
</dbReference>
<evidence type="ECO:0000259" key="11">
    <source>
        <dbReference type="Pfam" id="PF17042"/>
    </source>
</evidence>
<keyword evidence="5" id="KW-0067">ATP-binding</keyword>
<evidence type="ECO:0000256" key="1">
    <source>
        <dbReference type="ARBA" id="ARBA00005715"/>
    </source>
</evidence>